<keyword evidence="3" id="KW-1185">Reference proteome</keyword>
<dbReference type="InterPro" id="IPR045584">
    <property type="entry name" value="Pilin-like"/>
</dbReference>
<dbReference type="SUPFAM" id="SSF54523">
    <property type="entry name" value="Pili subunits"/>
    <property type="match status" value="1"/>
</dbReference>
<dbReference type="Pfam" id="PF07963">
    <property type="entry name" value="N_methyl"/>
    <property type="match status" value="1"/>
</dbReference>
<sequence>MSLPKAQCQRGFTLIELILVITILGVISVSVAQVISLSAQIYITGAERTRLVSDARFIILRLEKELRNVVPNSVSYDASLGCLSYYPIKESGTYVGDAFNNPMHVVVFNSQLSVNDTLVIYPTNPQSVNDNGRTIDAIADAASEPTSDNQYDLTLSAPNTQSSPGKRFFVPEAQVTVCRTSTAQGERLIRTQGATSGVLGTNVTSWSANVVTAGLRQNGLIELRMTLESSDDEQISVVHEVHFPNVP</sequence>
<proteinExistence type="predicted"/>
<organism evidence="2 3">
    <name type="scientific">Alteromonas marina</name>
    <dbReference type="NCBI Taxonomy" id="203795"/>
    <lineage>
        <taxon>Bacteria</taxon>
        <taxon>Pseudomonadati</taxon>
        <taxon>Pseudomonadota</taxon>
        <taxon>Gammaproteobacteria</taxon>
        <taxon>Alteromonadales</taxon>
        <taxon>Alteromonadaceae</taxon>
        <taxon>Alteromonas/Salinimonas group</taxon>
        <taxon>Alteromonas</taxon>
    </lineage>
</organism>
<reference evidence="2 3" key="1">
    <citation type="submission" date="2014-12" db="EMBL/GenBank/DDBJ databases">
        <title>Genome sequencing of Alteromonas marina AD001.</title>
        <authorList>
            <person name="Adrian T.G.S."/>
            <person name="Chan K.G."/>
        </authorList>
    </citation>
    <scope>NUCLEOTIDE SEQUENCE [LARGE SCALE GENOMIC DNA]</scope>
    <source>
        <strain evidence="2 3">AD001</strain>
    </source>
</reference>
<dbReference type="EMBL" id="JWLW01000006">
    <property type="protein sequence ID" value="KHT55797.1"/>
    <property type="molecule type" value="Genomic_DNA"/>
</dbReference>
<dbReference type="RefSeq" id="WP_039217322.1">
    <property type="nucleotide sequence ID" value="NZ_JWLW01000006.1"/>
</dbReference>
<dbReference type="PROSITE" id="PS00409">
    <property type="entry name" value="PROKAR_NTER_METHYL"/>
    <property type="match status" value="1"/>
</dbReference>
<dbReference type="NCBIfam" id="TIGR02532">
    <property type="entry name" value="IV_pilin_GFxxxE"/>
    <property type="match status" value="1"/>
</dbReference>
<name>A0A0B3YFB8_9ALTE</name>
<dbReference type="InterPro" id="IPR012902">
    <property type="entry name" value="N_methyl_site"/>
</dbReference>
<evidence type="ECO:0000256" key="1">
    <source>
        <dbReference type="SAM" id="Phobius"/>
    </source>
</evidence>
<keyword evidence="1" id="KW-0472">Membrane</keyword>
<comment type="caution">
    <text evidence="2">The sequence shown here is derived from an EMBL/GenBank/DDBJ whole genome shotgun (WGS) entry which is preliminary data.</text>
</comment>
<protein>
    <submittedName>
        <fullName evidence="2">Pilus assembly protein PilW</fullName>
    </submittedName>
</protein>
<keyword evidence="1" id="KW-0812">Transmembrane</keyword>
<feature type="transmembrane region" description="Helical" evidence="1">
    <location>
        <begin position="12"/>
        <end position="35"/>
    </location>
</feature>
<dbReference type="OrthoDB" id="9788802at2"/>
<evidence type="ECO:0000313" key="2">
    <source>
        <dbReference type="EMBL" id="KHT55797.1"/>
    </source>
</evidence>
<accession>A0A0B3YFB8</accession>
<dbReference type="Proteomes" id="UP000031197">
    <property type="component" value="Unassembled WGS sequence"/>
</dbReference>
<keyword evidence="1" id="KW-1133">Transmembrane helix</keyword>
<evidence type="ECO:0000313" key="3">
    <source>
        <dbReference type="Proteomes" id="UP000031197"/>
    </source>
</evidence>
<dbReference type="AlphaFoldDB" id="A0A0B3YFB8"/>
<gene>
    <name evidence="2" type="ORF">RJ41_04100</name>
</gene>